<evidence type="ECO:0000313" key="2">
    <source>
        <dbReference type="EMBL" id="KAL3664507.1"/>
    </source>
</evidence>
<feature type="compositionally biased region" description="Acidic residues" evidence="1">
    <location>
        <begin position="268"/>
        <end position="278"/>
    </location>
</feature>
<name>A0ABD3FF18_9STRA</name>
<feature type="region of interest" description="Disordered" evidence="1">
    <location>
        <begin position="102"/>
        <end position="123"/>
    </location>
</feature>
<feature type="compositionally biased region" description="Polar residues" evidence="1">
    <location>
        <begin position="7"/>
        <end position="26"/>
    </location>
</feature>
<feature type="compositionally biased region" description="Polar residues" evidence="1">
    <location>
        <begin position="236"/>
        <end position="252"/>
    </location>
</feature>
<keyword evidence="3" id="KW-1185">Reference proteome</keyword>
<proteinExistence type="predicted"/>
<reference evidence="2 3" key="1">
    <citation type="submission" date="2024-09" db="EMBL/GenBank/DDBJ databases">
        <title>Genome sequencing and assembly of Phytophthora oleae, isolate VK10A, causative agent of rot of olive drupes.</title>
        <authorList>
            <person name="Conti Taguali S."/>
            <person name="Riolo M."/>
            <person name="La Spada F."/>
            <person name="Cacciola S.O."/>
            <person name="Dionisio G."/>
        </authorList>
    </citation>
    <scope>NUCLEOTIDE SEQUENCE [LARGE SCALE GENOMIC DNA]</scope>
    <source>
        <strain evidence="2 3">VK10A</strain>
    </source>
</reference>
<comment type="caution">
    <text evidence="2">The sequence shown here is derived from an EMBL/GenBank/DDBJ whole genome shotgun (WGS) entry which is preliminary data.</text>
</comment>
<feature type="region of interest" description="Disordered" evidence="1">
    <location>
        <begin position="1"/>
        <end position="52"/>
    </location>
</feature>
<dbReference type="Proteomes" id="UP001632037">
    <property type="component" value="Unassembled WGS sequence"/>
</dbReference>
<dbReference type="EMBL" id="JBIMZQ010000023">
    <property type="protein sequence ID" value="KAL3664507.1"/>
    <property type="molecule type" value="Genomic_DNA"/>
</dbReference>
<evidence type="ECO:0000313" key="3">
    <source>
        <dbReference type="Proteomes" id="UP001632037"/>
    </source>
</evidence>
<accession>A0ABD3FF18</accession>
<feature type="compositionally biased region" description="Low complexity" evidence="1">
    <location>
        <begin position="292"/>
        <end position="301"/>
    </location>
</feature>
<feature type="compositionally biased region" description="Acidic residues" evidence="1">
    <location>
        <begin position="36"/>
        <end position="45"/>
    </location>
</feature>
<evidence type="ECO:0000256" key="1">
    <source>
        <dbReference type="SAM" id="MobiDB-lite"/>
    </source>
</evidence>
<protein>
    <submittedName>
        <fullName evidence="2">Uncharacterized protein</fullName>
    </submittedName>
</protein>
<dbReference type="AlphaFoldDB" id="A0ABD3FF18"/>
<feature type="compositionally biased region" description="Polar residues" evidence="1">
    <location>
        <begin position="309"/>
        <end position="326"/>
    </location>
</feature>
<gene>
    <name evidence="2" type="ORF">V7S43_010259</name>
</gene>
<feature type="region of interest" description="Disordered" evidence="1">
    <location>
        <begin position="232"/>
        <end position="345"/>
    </location>
</feature>
<feature type="compositionally biased region" description="Polar residues" evidence="1">
    <location>
        <begin position="75"/>
        <end position="88"/>
    </location>
</feature>
<organism evidence="2 3">
    <name type="scientific">Phytophthora oleae</name>
    <dbReference type="NCBI Taxonomy" id="2107226"/>
    <lineage>
        <taxon>Eukaryota</taxon>
        <taxon>Sar</taxon>
        <taxon>Stramenopiles</taxon>
        <taxon>Oomycota</taxon>
        <taxon>Peronosporomycetes</taxon>
        <taxon>Peronosporales</taxon>
        <taxon>Peronosporaceae</taxon>
        <taxon>Phytophthora</taxon>
    </lineage>
</organism>
<feature type="compositionally biased region" description="Polar residues" evidence="1">
    <location>
        <begin position="164"/>
        <end position="178"/>
    </location>
</feature>
<feature type="region of interest" description="Disordered" evidence="1">
    <location>
        <begin position="149"/>
        <end position="207"/>
    </location>
</feature>
<sequence length="417" mass="45674">MAELPEASTSSPGINANPFDAQSSDRNPFPSFDAALADEPEETEQLDSGSALDWSIDTLAELKPAVFSPLPQQKDAANTSNPLGTSSFFDDEKQYEVLRTPLPAARRSAASRNTLMFSPSPPMELHRRCRETIARCEASLLERQRRMGKLQAVLPPPPPKRSLLQRSRATPPSQSTTPRPKKRNRLSTTVTPKNEWNSPATRPPMWSASPIAAVSSRQPLCATPATLHFDALTPSPLVNSPRNTTPKQSSKLRLSFGLSPITFPSPEQVEEMIEEEATGEDKPNNEDTLPLSSSTEESAASEFEKENGDQQASTEGGGHQNSSSSHDAMRTTAKKAMVPARSSIPRRRQQAFMEAMEAEARCSSNRSPITTPSTSTLSLLQEAKRLGITDSQAQWQYVQTIRRDTNTSDDVHDFASC</sequence>
<feature type="region of interest" description="Disordered" evidence="1">
    <location>
        <begin position="67"/>
        <end position="89"/>
    </location>
</feature>
<feature type="compositionally biased region" description="Polar residues" evidence="1">
    <location>
        <begin position="186"/>
        <end position="200"/>
    </location>
</feature>